<reference evidence="6 7" key="1">
    <citation type="submission" date="2018-04" db="EMBL/GenBank/DDBJ databases">
        <authorList>
            <person name="Zhang X."/>
            <person name="Yuan J."/>
            <person name="Li F."/>
            <person name="Xiang J."/>
        </authorList>
    </citation>
    <scope>NUCLEOTIDE SEQUENCE [LARGE SCALE GENOMIC DNA]</scope>
    <source>
        <tissue evidence="6">Muscle</tissue>
    </source>
</reference>
<feature type="domain" description="SHSP" evidence="4">
    <location>
        <begin position="31"/>
        <end position="135"/>
    </location>
</feature>
<dbReference type="OrthoDB" id="1431247at2759"/>
<dbReference type="PROSITE" id="PS01031">
    <property type="entry name" value="SHSP"/>
    <property type="match status" value="1"/>
</dbReference>
<evidence type="ECO:0000256" key="2">
    <source>
        <dbReference type="RuleBase" id="RU003616"/>
    </source>
</evidence>
<keyword evidence="6" id="KW-0346">Stress response</keyword>
<reference evidence="6 7" key="2">
    <citation type="submission" date="2019-01" db="EMBL/GenBank/DDBJ databases">
        <title>The decoding of complex shrimp genome reveals the adaptation for benthos swimmer, frequently molting mechanism and breeding impact on genome.</title>
        <authorList>
            <person name="Sun Y."/>
            <person name="Gao Y."/>
            <person name="Yu Y."/>
        </authorList>
    </citation>
    <scope>NUCLEOTIDE SEQUENCE [LARGE SCALE GENOMIC DNA]</scope>
    <source>
        <tissue evidence="6">Muscle</tissue>
    </source>
</reference>
<dbReference type="EMBL" id="QCYY01003141">
    <property type="protein sequence ID" value="ROT65111.1"/>
    <property type="molecule type" value="Genomic_DNA"/>
</dbReference>
<dbReference type="InterPro" id="IPR008978">
    <property type="entry name" value="HSP20-like_chaperone"/>
</dbReference>
<accession>A0A423T3B9</accession>
<dbReference type="SUPFAM" id="SSF49764">
    <property type="entry name" value="HSP20-like chaperones"/>
    <property type="match status" value="1"/>
</dbReference>
<name>A0A423T3B9_PENVA</name>
<proteinExistence type="inferred from homology"/>
<evidence type="ECO:0000259" key="4">
    <source>
        <dbReference type="PROSITE" id="PS01031"/>
    </source>
</evidence>
<evidence type="ECO:0000256" key="3">
    <source>
        <dbReference type="SAM" id="MobiDB-lite"/>
    </source>
</evidence>
<dbReference type="Proteomes" id="UP000283509">
    <property type="component" value="Unassembled WGS sequence"/>
</dbReference>
<feature type="region of interest" description="Disordered" evidence="3">
    <location>
        <begin position="1"/>
        <end position="20"/>
    </location>
</feature>
<dbReference type="AlphaFoldDB" id="A0A423T3B9"/>
<comment type="caution">
    <text evidence="6">The sequence shown here is derived from an EMBL/GenBank/DDBJ whole genome shotgun (WGS) entry which is preliminary data.</text>
</comment>
<dbReference type="Gene3D" id="2.60.40.790">
    <property type="match status" value="1"/>
</dbReference>
<gene>
    <name evidence="6" type="ORF">C7M84_010676</name>
    <name evidence="5" type="ORF">C7M84_016934</name>
</gene>
<keyword evidence="7" id="KW-1185">Reference proteome</keyword>
<evidence type="ECO:0000313" key="5">
    <source>
        <dbReference type="EMBL" id="ROT65111.1"/>
    </source>
</evidence>
<dbReference type="EMBL" id="QCYY01002352">
    <property type="protein sequence ID" value="ROT71022.1"/>
    <property type="molecule type" value="Genomic_DNA"/>
</dbReference>
<organism evidence="6 7">
    <name type="scientific">Penaeus vannamei</name>
    <name type="common">Whiteleg shrimp</name>
    <name type="synonym">Litopenaeus vannamei</name>
    <dbReference type="NCBI Taxonomy" id="6689"/>
    <lineage>
        <taxon>Eukaryota</taxon>
        <taxon>Metazoa</taxon>
        <taxon>Ecdysozoa</taxon>
        <taxon>Arthropoda</taxon>
        <taxon>Crustacea</taxon>
        <taxon>Multicrustacea</taxon>
        <taxon>Malacostraca</taxon>
        <taxon>Eumalacostraca</taxon>
        <taxon>Eucarida</taxon>
        <taxon>Decapoda</taxon>
        <taxon>Dendrobranchiata</taxon>
        <taxon>Penaeoidea</taxon>
        <taxon>Penaeidae</taxon>
        <taxon>Penaeus</taxon>
    </lineage>
</organism>
<sequence>MAPIQMYAPSPVQEQSGSASDRIGTFRGFEERNSHENHRPTFSEDNQCYKIVVDVEAFMESGVRFDVVNENELIIESCAENGEGNSASRKGFYRRFLFPSLVSVDTVRSMLSRDGILTITVAKKATSDLNTGDIS</sequence>
<comment type="similarity">
    <text evidence="1 2">Belongs to the small heat shock protein (HSP20) family.</text>
</comment>
<dbReference type="Pfam" id="PF00011">
    <property type="entry name" value="HSP20"/>
    <property type="match status" value="1"/>
</dbReference>
<evidence type="ECO:0000256" key="1">
    <source>
        <dbReference type="PROSITE-ProRule" id="PRU00285"/>
    </source>
</evidence>
<protein>
    <submittedName>
        <fullName evidence="6">Heat shock protein 21</fullName>
    </submittedName>
</protein>
<evidence type="ECO:0000313" key="6">
    <source>
        <dbReference type="EMBL" id="ROT71022.1"/>
    </source>
</evidence>
<dbReference type="InterPro" id="IPR002068">
    <property type="entry name" value="A-crystallin/Hsp20_dom"/>
</dbReference>
<evidence type="ECO:0000313" key="7">
    <source>
        <dbReference type="Proteomes" id="UP000283509"/>
    </source>
</evidence>